<dbReference type="CDD" id="cd00093">
    <property type="entry name" value="HTH_XRE"/>
    <property type="match status" value="1"/>
</dbReference>
<reference evidence="2 3" key="1">
    <citation type="journal article" date="2019" name="Int. J. Syst. Evol. Microbiol.">
        <title>The Global Catalogue of Microorganisms (GCM) 10K type strain sequencing project: providing services to taxonomists for standard genome sequencing and annotation.</title>
        <authorList>
            <consortium name="The Broad Institute Genomics Platform"/>
            <consortium name="The Broad Institute Genome Sequencing Center for Infectious Disease"/>
            <person name="Wu L."/>
            <person name="Ma J."/>
        </authorList>
    </citation>
    <scope>NUCLEOTIDE SEQUENCE [LARGE SCALE GENOMIC DNA]</scope>
    <source>
        <strain evidence="2 3">JCM 13023</strain>
    </source>
</reference>
<evidence type="ECO:0000313" key="2">
    <source>
        <dbReference type="EMBL" id="GAA1253219.1"/>
    </source>
</evidence>
<dbReference type="InterPro" id="IPR001387">
    <property type="entry name" value="Cro/C1-type_HTH"/>
</dbReference>
<protein>
    <recommendedName>
        <fullName evidence="1">HTH cro/C1-type domain-containing protein</fullName>
    </recommendedName>
</protein>
<proteinExistence type="predicted"/>
<keyword evidence="3" id="KW-1185">Reference proteome</keyword>
<evidence type="ECO:0000259" key="1">
    <source>
        <dbReference type="PROSITE" id="PS50943"/>
    </source>
</evidence>
<comment type="caution">
    <text evidence="2">The sequence shown here is derived from an EMBL/GenBank/DDBJ whole genome shotgun (WGS) entry which is preliminary data.</text>
</comment>
<dbReference type="InterPro" id="IPR010982">
    <property type="entry name" value="Lambda_DNA-bd_dom_sf"/>
</dbReference>
<organism evidence="2 3">
    <name type="scientific">Prauserella halophila</name>
    <dbReference type="NCBI Taxonomy" id="185641"/>
    <lineage>
        <taxon>Bacteria</taxon>
        <taxon>Bacillati</taxon>
        <taxon>Actinomycetota</taxon>
        <taxon>Actinomycetes</taxon>
        <taxon>Pseudonocardiales</taxon>
        <taxon>Pseudonocardiaceae</taxon>
        <taxon>Prauserella</taxon>
    </lineage>
</organism>
<gene>
    <name evidence="2" type="ORF">GCM10009676_45370</name>
</gene>
<name>A0ABN1WP29_9PSEU</name>
<dbReference type="InterPro" id="IPR011990">
    <property type="entry name" value="TPR-like_helical_dom_sf"/>
</dbReference>
<dbReference type="EMBL" id="BAAALN010000019">
    <property type="protein sequence ID" value="GAA1253219.1"/>
    <property type="molecule type" value="Genomic_DNA"/>
</dbReference>
<dbReference type="Proteomes" id="UP001500653">
    <property type="component" value="Unassembled WGS sequence"/>
</dbReference>
<dbReference type="PROSITE" id="PS50943">
    <property type="entry name" value="HTH_CROC1"/>
    <property type="match status" value="1"/>
</dbReference>
<sequence>MAISSMELAPLVTGQGMGRALSGQQPDTVCSDQEQFGRLGLGDVVVVRRRELAQRRKSQGFSQEALAERLGVDEKTVRRWENGTTSEGPQPWLRPKLAAALQVMPDELEEVIASDRRGEDSRIAHSVRNPRGTDMMVVAGLRAEVQELGRQYDRAPSTSLLAKTGECLGQVAFLRGNVSNEHVRHELLSVEAEAATLMGQLVWDASQRRDHTTAHRYFDDAITAARSLGDSAAESRALLRKSFVALYGEKDPAAGLQFTMRTAEAADSSRVLKGLAVLHAAEAHAMRGERSDCERALNEADLDFDKIGRDDVAIDLFSPSQSGRLAGSCYLFLGKPELAQPILEMTSHELPDWSKSRSIVLGNLGLACIRQGKLDEAVGVLHGAVDVIESTWGGGGLNIVFGACRELQPWRGVDAVQDVYDRVMTLMTA</sequence>
<dbReference type="Pfam" id="PF01381">
    <property type="entry name" value="HTH_3"/>
    <property type="match status" value="1"/>
</dbReference>
<dbReference type="SMART" id="SM00530">
    <property type="entry name" value="HTH_XRE"/>
    <property type="match status" value="1"/>
</dbReference>
<dbReference type="Gene3D" id="1.25.40.10">
    <property type="entry name" value="Tetratricopeptide repeat domain"/>
    <property type="match status" value="1"/>
</dbReference>
<evidence type="ECO:0000313" key="3">
    <source>
        <dbReference type="Proteomes" id="UP001500653"/>
    </source>
</evidence>
<dbReference type="SUPFAM" id="SSF48452">
    <property type="entry name" value="TPR-like"/>
    <property type="match status" value="1"/>
</dbReference>
<feature type="domain" description="HTH cro/C1-type" evidence="1">
    <location>
        <begin position="52"/>
        <end position="108"/>
    </location>
</feature>
<accession>A0ABN1WP29</accession>
<dbReference type="Gene3D" id="1.10.260.40">
    <property type="entry name" value="lambda repressor-like DNA-binding domains"/>
    <property type="match status" value="1"/>
</dbReference>
<dbReference type="SUPFAM" id="SSF47413">
    <property type="entry name" value="lambda repressor-like DNA-binding domains"/>
    <property type="match status" value="1"/>
</dbReference>